<dbReference type="Gene3D" id="2.60.120.200">
    <property type="match status" value="1"/>
</dbReference>
<organism evidence="1">
    <name type="scientific">viral metagenome</name>
    <dbReference type="NCBI Taxonomy" id="1070528"/>
    <lineage>
        <taxon>unclassified sequences</taxon>
        <taxon>metagenomes</taxon>
        <taxon>organismal metagenomes</taxon>
    </lineage>
</organism>
<gene>
    <name evidence="1" type="ORF">MM415B00526_0012</name>
</gene>
<evidence type="ECO:0000313" key="1">
    <source>
        <dbReference type="EMBL" id="QJA64249.1"/>
    </source>
</evidence>
<sequence>MPSELLRPVIRGQQLKGQKSPWKTQVDQSVSRMNFSPVGLVLYAPLWFQGFSGSSFKAWDVANGSTRSCAVTGAVWTPQGRGFVAASSQYISTGNWTKTTAMDISILVWFKADSVAGNQSLWVAAPSNASPPYFASWLVGSKLRYNYAKDTANYVYWQTDTTTLSAGTWYLASIIQVGDAIPTMYINNISQSVSVAGGAGTPTNPGTQPSAIGRYGASGTQYFGGLVGETLIYNRALTAAEIQNIYLATKWRYS</sequence>
<proteinExistence type="predicted"/>
<dbReference type="AlphaFoldDB" id="A0A6M3J2R6"/>
<dbReference type="Pfam" id="PF13385">
    <property type="entry name" value="Laminin_G_3"/>
    <property type="match status" value="1"/>
</dbReference>
<protein>
    <submittedName>
        <fullName evidence="1">Putative structural protein</fullName>
    </submittedName>
</protein>
<dbReference type="SUPFAM" id="SSF49899">
    <property type="entry name" value="Concanavalin A-like lectins/glucanases"/>
    <property type="match status" value="1"/>
</dbReference>
<accession>A0A6M3J2R6</accession>
<reference evidence="1" key="1">
    <citation type="submission" date="2020-03" db="EMBL/GenBank/DDBJ databases">
        <title>The deep terrestrial virosphere.</title>
        <authorList>
            <person name="Holmfeldt K."/>
            <person name="Nilsson E."/>
            <person name="Simone D."/>
            <person name="Lopez-Fernandez M."/>
            <person name="Wu X."/>
            <person name="de Brujin I."/>
            <person name="Lundin D."/>
            <person name="Andersson A."/>
            <person name="Bertilsson S."/>
            <person name="Dopson M."/>
        </authorList>
    </citation>
    <scope>NUCLEOTIDE SEQUENCE</scope>
    <source>
        <strain evidence="1">MM415B00526</strain>
    </source>
</reference>
<dbReference type="EMBL" id="MT141516">
    <property type="protein sequence ID" value="QJA64249.1"/>
    <property type="molecule type" value="Genomic_DNA"/>
</dbReference>
<name>A0A6M3J2R6_9ZZZZ</name>
<dbReference type="InterPro" id="IPR013320">
    <property type="entry name" value="ConA-like_dom_sf"/>
</dbReference>